<feature type="transmembrane region" description="Helical" evidence="1">
    <location>
        <begin position="12"/>
        <end position="35"/>
    </location>
</feature>
<reference evidence="2 3" key="1">
    <citation type="submission" date="2020-08" db="EMBL/GenBank/DDBJ databases">
        <title>Whole genome shotgun sequence of Actinoplanes ianthinogenes NBRC 13996.</title>
        <authorList>
            <person name="Komaki H."/>
            <person name="Tamura T."/>
        </authorList>
    </citation>
    <scope>NUCLEOTIDE SEQUENCE [LARGE SCALE GENOMIC DNA]</scope>
    <source>
        <strain evidence="2 3">NBRC 13996</strain>
    </source>
</reference>
<evidence type="ECO:0000313" key="3">
    <source>
        <dbReference type="Proteomes" id="UP000676967"/>
    </source>
</evidence>
<keyword evidence="1" id="KW-0812">Transmembrane</keyword>
<evidence type="ECO:0000256" key="1">
    <source>
        <dbReference type="SAM" id="Phobius"/>
    </source>
</evidence>
<proteinExistence type="predicted"/>
<keyword evidence="1" id="KW-0472">Membrane</keyword>
<keyword evidence="3" id="KW-1185">Reference proteome</keyword>
<accession>A0ABN6C9I9</accession>
<evidence type="ECO:0000313" key="2">
    <source>
        <dbReference type="EMBL" id="BCJ42091.1"/>
    </source>
</evidence>
<dbReference type="EMBL" id="AP023356">
    <property type="protein sequence ID" value="BCJ42091.1"/>
    <property type="molecule type" value="Genomic_DNA"/>
</dbReference>
<organism evidence="2 3">
    <name type="scientific">Actinoplanes ianthinogenes</name>
    <dbReference type="NCBI Taxonomy" id="122358"/>
    <lineage>
        <taxon>Bacteria</taxon>
        <taxon>Bacillati</taxon>
        <taxon>Actinomycetota</taxon>
        <taxon>Actinomycetes</taxon>
        <taxon>Micromonosporales</taxon>
        <taxon>Micromonosporaceae</taxon>
        <taxon>Actinoplanes</taxon>
    </lineage>
</organism>
<protein>
    <submittedName>
        <fullName evidence="2">Uncharacterized protein</fullName>
    </submittedName>
</protein>
<keyword evidence="1" id="KW-1133">Transmembrane helix</keyword>
<gene>
    <name evidence="2" type="ORF">Aiant_27480</name>
</gene>
<feature type="transmembrane region" description="Helical" evidence="1">
    <location>
        <begin position="41"/>
        <end position="65"/>
    </location>
</feature>
<sequence length="89" mass="8344">MATVTASSRVARLGVSLTAAVAGVFAGVFTGVFAGAGAGGLVVAGVLALVAAGVLPGAGVAASAAPVCAKTDRTSEEANMATRRAADVI</sequence>
<name>A0ABN6C9I9_9ACTN</name>
<dbReference type="Proteomes" id="UP000676967">
    <property type="component" value="Chromosome"/>
</dbReference>